<comment type="caution">
    <text evidence="8">The sequence shown here is derived from an EMBL/GenBank/DDBJ whole genome shotgun (WGS) entry which is preliminary data.</text>
</comment>
<comment type="similarity">
    <text evidence="2">Belongs to the glycosyltransferase 47 family.</text>
</comment>
<dbReference type="Proteomes" id="UP001345219">
    <property type="component" value="Chromosome 8"/>
</dbReference>
<keyword evidence="6" id="KW-1133">Transmembrane helix</keyword>
<evidence type="ECO:0000313" key="8">
    <source>
        <dbReference type="EMBL" id="KAK4754985.1"/>
    </source>
</evidence>
<dbReference type="EMBL" id="JAXIOK010000014">
    <property type="protein sequence ID" value="KAK4754985.1"/>
    <property type="molecule type" value="Genomic_DNA"/>
</dbReference>
<keyword evidence="9" id="KW-1185">Reference proteome</keyword>
<accession>A0AAN7Q191</accession>
<evidence type="ECO:0000256" key="6">
    <source>
        <dbReference type="SAM" id="Phobius"/>
    </source>
</evidence>
<dbReference type="Pfam" id="PF03016">
    <property type="entry name" value="Exostosin_GT47"/>
    <property type="match status" value="1"/>
</dbReference>
<comment type="subcellular location">
    <subcellularLocation>
        <location evidence="1">Golgi apparatus membrane</location>
        <topology evidence="1">Single-pass type II membrane protein</topology>
    </subcellularLocation>
</comment>
<dbReference type="InterPro" id="IPR004263">
    <property type="entry name" value="Exostosin"/>
</dbReference>
<evidence type="ECO:0000256" key="5">
    <source>
        <dbReference type="ARBA" id="ARBA00023034"/>
    </source>
</evidence>
<feature type="domain" description="Exostosin GT47" evidence="7">
    <location>
        <begin position="280"/>
        <end position="564"/>
    </location>
</feature>
<dbReference type="GO" id="GO:0000139">
    <property type="term" value="C:Golgi membrane"/>
    <property type="evidence" value="ECO:0007669"/>
    <property type="project" value="UniProtKB-SubCell"/>
</dbReference>
<keyword evidence="3" id="KW-0808">Transferase</keyword>
<evidence type="ECO:0000259" key="7">
    <source>
        <dbReference type="Pfam" id="PF03016"/>
    </source>
</evidence>
<keyword evidence="4" id="KW-0735">Signal-anchor</keyword>
<keyword evidence="3" id="KW-0328">Glycosyltransferase</keyword>
<evidence type="ECO:0000256" key="1">
    <source>
        <dbReference type="ARBA" id="ARBA00004323"/>
    </source>
</evidence>
<name>A0AAN7Q191_9MYRT</name>
<organism evidence="8 9">
    <name type="scientific">Trapa incisa</name>
    <dbReference type="NCBI Taxonomy" id="236973"/>
    <lineage>
        <taxon>Eukaryota</taxon>
        <taxon>Viridiplantae</taxon>
        <taxon>Streptophyta</taxon>
        <taxon>Embryophyta</taxon>
        <taxon>Tracheophyta</taxon>
        <taxon>Spermatophyta</taxon>
        <taxon>Magnoliopsida</taxon>
        <taxon>eudicotyledons</taxon>
        <taxon>Gunneridae</taxon>
        <taxon>Pentapetalae</taxon>
        <taxon>rosids</taxon>
        <taxon>malvids</taxon>
        <taxon>Myrtales</taxon>
        <taxon>Lythraceae</taxon>
        <taxon>Trapa</taxon>
    </lineage>
</organism>
<dbReference type="PANTHER" id="PTHR11062:SF77">
    <property type="entry name" value="GLYCOSYLTRANSFERASE FAMILY EXOSTOSIN PROTEIN"/>
    <property type="match status" value="1"/>
</dbReference>
<keyword evidence="6" id="KW-0812">Transmembrane</keyword>
<dbReference type="GO" id="GO:0016757">
    <property type="term" value="F:glycosyltransferase activity"/>
    <property type="evidence" value="ECO:0007669"/>
    <property type="project" value="UniProtKB-KW"/>
</dbReference>
<gene>
    <name evidence="8" type="ORF">SAY87_008742</name>
</gene>
<evidence type="ECO:0000313" key="9">
    <source>
        <dbReference type="Proteomes" id="UP001345219"/>
    </source>
</evidence>
<dbReference type="PANTHER" id="PTHR11062">
    <property type="entry name" value="EXOSTOSIN HEPARAN SULFATE GLYCOSYLTRANSFERASE -RELATED"/>
    <property type="match status" value="1"/>
</dbReference>
<evidence type="ECO:0000256" key="3">
    <source>
        <dbReference type="ARBA" id="ARBA00022676"/>
    </source>
</evidence>
<reference evidence="8 9" key="1">
    <citation type="journal article" date="2023" name="Hortic Res">
        <title>Pangenome of water caltrop reveals structural variations and asymmetric subgenome divergence after allopolyploidization.</title>
        <authorList>
            <person name="Zhang X."/>
            <person name="Chen Y."/>
            <person name="Wang L."/>
            <person name="Yuan Y."/>
            <person name="Fang M."/>
            <person name="Shi L."/>
            <person name="Lu R."/>
            <person name="Comes H.P."/>
            <person name="Ma Y."/>
            <person name="Chen Y."/>
            <person name="Huang G."/>
            <person name="Zhou Y."/>
            <person name="Zheng Z."/>
            <person name="Qiu Y."/>
        </authorList>
    </citation>
    <scope>NUCLEOTIDE SEQUENCE [LARGE SCALE GENOMIC DNA]</scope>
    <source>
        <tissue evidence="8">Roots</tissue>
    </source>
</reference>
<protein>
    <recommendedName>
        <fullName evidence="7">Exostosin GT47 domain-containing protein</fullName>
    </recommendedName>
</protein>
<proteinExistence type="inferred from homology"/>
<evidence type="ECO:0000256" key="2">
    <source>
        <dbReference type="ARBA" id="ARBA00010271"/>
    </source>
</evidence>
<feature type="transmembrane region" description="Helical" evidence="6">
    <location>
        <begin position="19"/>
        <end position="40"/>
    </location>
</feature>
<dbReference type="InterPro" id="IPR040911">
    <property type="entry name" value="Exostosin_GT47"/>
</dbReference>
<evidence type="ECO:0000256" key="4">
    <source>
        <dbReference type="ARBA" id="ARBA00022968"/>
    </source>
</evidence>
<keyword evidence="6" id="KW-0472">Membrane</keyword>
<dbReference type="AlphaFoldDB" id="A0AAN7Q191"/>
<sequence length="620" mass="70530">MVELYASILRLHLIDTKRLLLIGTIMIAMIVIIQGVIATYDQSFRLSWILQERGTVAIARGGDLDISNATGSDVPLILPPGLERNHVDNGEDILEVSDGIEGTSLDNDVESDGLTDTPYMGDESNLTKKLGTNGLVSIDNAPTKELDQHMNFSMLGSATTISLEASFNVIGPNKSTNVEEPKNIHAEAKRTAMVNNGSALKRLNAPALSIAEMNLLLVNNSVSSKSRSTGKKRPSARDQELLSAKLEVMKAPVEIDTQGLQGFVYQNISQFIRSYELMERILKVYVYKEGEKPIFHKPKPRGIYASEGWFMKLMEGNKKFLVRDPRKAHLFYMPFSSQMLRTAIDDDHNFKSHKDLMKFLKSYIDLISHKYRFWNRTSGADHFLVACHDWATRISPQEITGNSIRSLCNSNAAKGFHIGKDTTLPVTYVRSMEEPTRDLGGKPPSDRPILAFFAGSMHGYLRPILLQYWENRHPDMKIFGPLPRDLAGKKTYREYMKSSKFCICARGYEVHTPRVVEAIFYECVPVIISDNYVPPFFEVLKWEEFAVFVKEKNVPNLRRILSSISEEKYLRLQRGVKAVQRHFIWHKKPIKFDLFHMVLHSVWHIRMLQLKQGLKNGIPR</sequence>
<keyword evidence="5" id="KW-0333">Golgi apparatus</keyword>